<dbReference type="InterPro" id="IPR036702">
    <property type="entry name" value="ComB-like_sf"/>
</dbReference>
<comment type="cofactor">
    <cofactor evidence="1">
        <name>Mg(2+)</name>
        <dbReference type="ChEBI" id="CHEBI:18420"/>
    </cofactor>
</comment>
<dbReference type="Proteomes" id="UP000323732">
    <property type="component" value="Unassembled WGS sequence"/>
</dbReference>
<dbReference type="InterPro" id="IPR005238">
    <property type="entry name" value="ComB-like"/>
</dbReference>
<evidence type="ECO:0000256" key="4">
    <source>
        <dbReference type="ARBA" id="ARBA00021948"/>
    </source>
</evidence>
<dbReference type="PANTHER" id="PTHR37311">
    <property type="entry name" value="2-PHOSPHOSULFOLACTATE PHOSPHATASE-RELATED"/>
    <property type="match status" value="1"/>
</dbReference>
<dbReference type="Pfam" id="PF04029">
    <property type="entry name" value="2-ph_phosp"/>
    <property type="match status" value="1"/>
</dbReference>
<dbReference type="PANTHER" id="PTHR37311:SF1">
    <property type="entry name" value="2-PHOSPHOSULFOLACTATE PHOSPHATASE-RELATED"/>
    <property type="match status" value="1"/>
</dbReference>
<keyword evidence="5" id="KW-0378">Hydrolase</keyword>
<protein>
    <recommendedName>
        <fullName evidence="4">Probable 2-phosphosulfolactate phosphatase</fullName>
        <ecNumber evidence="3">3.1.3.71</ecNumber>
    </recommendedName>
</protein>
<comment type="caution">
    <text evidence="8">The sequence shown here is derived from an EMBL/GenBank/DDBJ whole genome shotgun (WGS) entry which is preliminary data.</text>
</comment>
<proteinExistence type="inferred from homology"/>
<organism evidence="8 9">
    <name type="scientific">Bacillus infantis</name>
    <dbReference type="NCBI Taxonomy" id="324767"/>
    <lineage>
        <taxon>Bacteria</taxon>
        <taxon>Bacillati</taxon>
        <taxon>Bacillota</taxon>
        <taxon>Bacilli</taxon>
        <taxon>Bacillales</taxon>
        <taxon>Bacillaceae</taxon>
        <taxon>Bacillus</taxon>
    </lineage>
</organism>
<dbReference type="GO" id="GO:0000287">
    <property type="term" value="F:magnesium ion binding"/>
    <property type="evidence" value="ECO:0007669"/>
    <property type="project" value="InterPro"/>
</dbReference>
<dbReference type="GO" id="GO:0050532">
    <property type="term" value="F:2-phosphosulfolactate phosphatase activity"/>
    <property type="evidence" value="ECO:0007669"/>
    <property type="project" value="UniProtKB-EC"/>
</dbReference>
<sequence>MLFDQSPYQCRVEWGKRGAREAAARGDIIIVVDVLSFSSAVVSAAAFGAEIYPYPPHLDGQKYAESLGAEYIFGRAEAAKLGKPTLSPVSFNKEHAGKKYVLISLNGAYCTWIGAKAAAVLAGSLLNASAAAAAANILQKQLGAGITIIPCGEKWADAGEHEDSLRPAVEDYLGAGAILSYLDGEKSPEAAVCEGAFQAAQPKLAEYLWECGSGRELRARGFEQDVVHCSRLDAMDTVPVLRGDHFVSLPQTGYIKQNGTGSWNFRPL</sequence>
<dbReference type="RefSeq" id="WP_148950493.1">
    <property type="nucleotide sequence ID" value="NZ_VTES01000005.1"/>
</dbReference>
<evidence type="ECO:0000313" key="8">
    <source>
        <dbReference type="EMBL" id="TYS62011.1"/>
    </source>
</evidence>
<reference evidence="8 9" key="1">
    <citation type="submission" date="2019-08" db="EMBL/GenBank/DDBJ databases">
        <title>Bacillus genomes from the desert of Cuatro Cienegas, Coahuila.</title>
        <authorList>
            <person name="Olmedo-Alvarez G."/>
        </authorList>
    </citation>
    <scope>NUCLEOTIDE SEQUENCE [LARGE SCALE GENOMIC DNA]</scope>
    <source>
        <strain evidence="8 9">CH37_1T</strain>
    </source>
</reference>
<evidence type="ECO:0000256" key="1">
    <source>
        <dbReference type="ARBA" id="ARBA00001946"/>
    </source>
</evidence>
<dbReference type="EMBL" id="VTES01000005">
    <property type="protein sequence ID" value="TYS62011.1"/>
    <property type="molecule type" value="Genomic_DNA"/>
</dbReference>
<name>A0A5D4SH42_9BACI</name>
<dbReference type="EC" id="3.1.3.71" evidence="3"/>
<keyword evidence="6" id="KW-0460">Magnesium</keyword>
<dbReference type="AlphaFoldDB" id="A0A5D4SH42"/>
<evidence type="ECO:0000256" key="5">
    <source>
        <dbReference type="ARBA" id="ARBA00022801"/>
    </source>
</evidence>
<dbReference type="SUPFAM" id="SSF142823">
    <property type="entry name" value="ComB-like"/>
    <property type="match status" value="1"/>
</dbReference>
<evidence type="ECO:0000256" key="6">
    <source>
        <dbReference type="ARBA" id="ARBA00022842"/>
    </source>
</evidence>
<evidence type="ECO:0000256" key="7">
    <source>
        <dbReference type="ARBA" id="ARBA00033711"/>
    </source>
</evidence>
<accession>A0A5D4SH42</accession>
<gene>
    <name evidence="8" type="ORF">FZD47_18165</name>
</gene>
<comment type="similarity">
    <text evidence="2">Belongs to the ComB family.</text>
</comment>
<evidence type="ECO:0000313" key="9">
    <source>
        <dbReference type="Proteomes" id="UP000323732"/>
    </source>
</evidence>
<evidence type="ECO:0000256" key="3">
    <source>
        <dbReference type="ARBA" id="ARBA00012953"/>
    </source>
</evidence>
<evidence type="ECO:0000256" key="2">
    <source>
        <dbReference type="ARBA" id="ARBA00009997"/>
    </source>
</evidence>
<dbReference type="GO" id="GO:0050545">
    <property type="term" value="F:sulfopyruvate decarboxylase activity"/>
    <property type="evidence" value="ECO:0007669"/>
    <property type="project" value="TreeGrafter"/>
</dbReference>
<comment type="catalytic activity">
    <reaction evidence="7">
        <text>(2R)-O-phospho-3-sulfolactate + H2O = (2R)-3-sulfolactate + phosphate</text>
        <dbReference type="Rhea" id="RHEA:23416"/>
        <dbReference type="ChEBI" id="CHEBI:15377"/>
        <dbReference type="ChEBI" id="CHEBI:15597"/>
        <dbReference type="ChEBI" id="CHEBI:43474"/>
        <dbReference type="ChEBI" id="CHEBI:58738"/>
        <dbReference type="EC" id="3.1.3.71"/>
    </reaction>
</comment>
<dbReference type="Gene3D" id="3.90.1560.10">
    <property type="entry name" value="ComB-like"/>
    <property type="match status" value="1"/>
</dbReference>